<protein>
    <submittedName>
        <fullName evidence="3">SpoVR family protein</fullName>
    </submittedName>
</protein>
<dbReference type="AlphaFoldDB" id="A0A8I1GFI3"/>
<evidence type="ECO:0000259" key="1">
    <source>
        <dbReference type="Pfam" id="PF04293"/>
    </source>
</evidence>
<keyword evidence="4" id="KW-1185">Reference proteome</keyword>
<proteinExistence type="predicted"/>
<evidence type="ECO:0000313" key="4">
    <source>
        <dbReference type="Proteomes" id="UP000623250"/>
    </source>
</evidence>
<dbReference type="RefSeq" id="WP_037239550.1">
    <property type="nucleotide sequence ID" value="NZ_JAEMUK010000035.1"/>
</dbReference>
<comment type="caution">
    <text evidence="3">The sequence shown here is derived from an EMBL/GenBank/DDBJ whole genome shotgun (WGS) entry which is preliminary data.</text>
</comment>
<evidence type="ECO:0000313" key="3">
    <source>
        <dbReference type="EMBL" id="MBJ7544099.1"/>
    </source>
</evidence>
<evidence type="ECO:0000259" key="2">
    <source>
        <dbReference type="Pfam" id="PF24755"/>
    </source>
</evidence>
<dbReference type="Proteomes" id="UP000623250">
    <property type="component" value="Unassembled WGS sequence"/>
</dbReference>
<sequence>MTTTVTAGRDDPLLFKDGDWDFDTLSRIYDGVAEIGDELKLDIYRPRIEVITTEQMLDAYASTGMPLFYRHWSFGKQFVRNETLYRKGWQGLAYEIVINSNPCVVYLLEENTATMQTLVLAHAAFGHNHFFKNNYVFKQWTDADGILDYLAFAKNFIADCEEKYGQAEVERVLDAAHALQNQGIHRYPGKRQMDLRSEQKRERERREHGERLFNDLWRTVPEGQGKKAKKRTTERDRRRALLGLPEENILYFLEKTSPRLRPWQREVIRIVRLIAQYFYPQRQTKMMNEGCATYTHYEIMQRLYDRGRITEGSYLEFLHSHTNVVAQPDFDDRRYYGLNPYALGFTMMKDIERMCVDPTAEDRAWFPDIAGNADPVETLKDIWANYRDESFVSQFLSPAVIRKMGLFLVTDDAGEKDLSVDAIHDERGYMRVRRALARHYDVSRHDPDIQIVDVDLEGDRRLVLRHSVVDGVMLEEEDAERVLQHLANLWGYEVHLTEENDKGDISTKHTAEPVHPFV</sequence>
<dbReference type="InterPro" id="IPR057270">
    <property type="entry name" value="Ycgb-like"/>
</dbReference>
<reference evidence="3 4" key="1">
    <citation type="submission" date="2020-12" db="EMBL/GenBank/DDBJ databases">
        <title>Revised draft genomes of Rhodomicrobium vannielii ATCC 17100 and Rhodomicrobium udaipurense JA643.</title>
        <authorList>
            <person name="Conners E.M."/>
            <person name="Davenport E.J."/>
            <person name="Bose A."/>
        </authorList>
    </citation>
    <scope>NUCLEOTIDE SEQUENCE [LARGE SCALE GENOMIC DNA]</scope>
    <source>
        <strain evidence="3 4">JA643</strain>
    </source>
</reference>
<feature type="domain" description="SpoVR-like C-terminal" evidence="2">
    <location>
        <begin position="447"/>
        <end position="500"/>
    </location>
</feature>
<organism evidence="3 4">
    <name type="scientific">Rhodomicrobium udaipurense</name>
    <dbReference type="NCBI Taxonomy" id="1202716"/>
    <lineage>
        <taxon>Bacteria</taxon>
        <taxon>Pseudomonadati</taxon>
        <taxon>Pseudomonadota</taxon>
        <taxon>Alphaproteobacteria</taxon>
        <taxon>Hyphomicrobiales</taxon>
        <taxon>Hyphomicrobiaceae</taxon>
        <taxon>Rhodomicrobium</taxon>
    </lineage>
</organism>
<dbReference type="PANTHER" id="PTHR30029">
    <property type="entry name" value="STAGE V SPORULATION PROTEIN R"/>
    <property type="match status" value="1"/>
</dbReference>
<name>A0A8I1GFI3_9HYPH</name>
<dbReference type="NCBIfam" id="NF008737">
    <property type="entry name" value="PRK11767.1"/>
    <property type="match status" value="1"/>
</dbReference>
<dbReference type="EMBL" id="JAEMUK010000035">
    <property type="protein sequence ID" value="MBJ7544099.1"/>
    <property type="molecule type" value="Genomic_DNA"/>
</dbReference>
<feature type="domain" description="SpoVR protein-like N-terminal" evidence="1">
    <location>
        <begin position="19"/>
        <end position="443"/>
    </location>
</feature>
<gene>
    <name evidence="3" type="ORF">JDN41_11100</name>
</gene>
<dbReference type="InterPro" id="IPR057008">
    <property type="entry name" value="SpoVR-like_C"/>
</dbReference>
<dbReference type="InterPro" id="IPR056174">
    <property type="entry name" value="SpoVR_N"/>
</dbReference>
<dbReference type="Pfam" id="PF24755">
    <property type="entry name" value="SpoVR_C"/>
    <property type="match status" value="1"/>
</dbReference>
<dbReference type="InterPro" id="IPR007390">
    <property type="entry name" value="Spore_V_R"/>
</dbReference>
<dbReference type="PANTHER" id="PTHR30029:SF2">
    <property type="entry name" value="STAGE V SPORULATION PROTEIN R"/>
    <property type="match status" value="1"/>
</dbReference>
<accession>A0A8I1GFI3</accession>
<dbReference type="Pfam" id="PF04293">
    <property type="entry name" value="SpoVR"/>
    <property type="match status" value="1"/>
</dbReference>